<comment type="similarity">
    <text evidence="1">Belongs to the opacity porin family.</text>
</comment>
<name>A0AAW6Q8S6_9PAST</name>
<dbReference type="Proteomes" id="UP001216057">
    <property type="component" value="Unassembled WGS sequence"/>
</dbReference>
<evidence type="ECO:0000313" key="4">
    <source>
        <dbReference type="EMBL" id="MDG2945468.1"/>
    </source>
</evidence>
<evidence type="ECO:0000313" key="5">
    <source>
        <dbReference type="EMBL" id="MDG2949989.1"/>
    </source>
</evidence>
<protein>
    <submittedName>
        <fullName evidence="5">Opacity family porin</fullName>
    </submittedName>
</protein>
<dbReference type="RefSeq" id="WP_202935950.1">
    <property type="nucleotide sequence ID" value="NZ_JARQTT010000002.1"/>
</dbReference>
<comment type="caution">
    <text evidence="5">The sequence shown here is derived from an EMBL/GenBank/DDBJ whole genome shotgun (WGS) entry which is preliminary data.</text>
</comment>
<dbReference type="GO" id="GO:0015288">
    <property type="term" value="F:porin activity"/>
    <property type="evidence" value="ECO:0007669"/>
    <property type="project" value="InterPro"/>
</dbReference>
<dbReference type="Proteomes" id="UP001214976">
    <property type="component" value="Unassembled WGS sequence"/>
</dbReference>
<evidence type="ECO:0000313" key="7">
    <source>
        <dbReference type="Proteomes" id="UP001216057"/>
    </source>
</evidence>
<proteinExistence type="inferred from homology"/>
<sequence>MKKTTLAMALGALLFSGVAGANWYVEGNAGYSRLKTSGLDFDEISDGSFSPSVAVGYKINDWRFALDYTYYGKGDDNYGWSEGSRYGSGETEVKAYGFGVSAYYDFDLNTALKPYVGVRLSANHIKVNDDFNEVSDYFHYSDSNTEFGYGAVVGVTYNLAPSWDLNVAAEYNRLGEVDDVKLNQYGAKIGVRYTF</sequence>
<dbReference type="Gene3D" id="2.40.160.20">
    <property type="match status" value="1"/>
</dbReference>
<gene>
    <name evidence="5" type="ORF">P7M15_05560</name>
    <name evidence="4" type="ORF">P7M32_03355</name>
</gene>
<dbReference type="SUPFAM" id="SSF56925">
    <property type="entry name" value="OMPA-like"/>
    <property type="match status" value="1"/>
</dbReference>
<feature type="signal peptide" evidence="2">
    <location>
        <begin position="1"/>
        <end position="21"/>
    </location>
</feature>
<keyword evidence="7" id="KW-1185">Reference proteome</keyword>
<dbReference type="EMBL" id="JARQTX010000003">
    <property type="protein sequence ID" value="MDG2945468.1"/>
    <property type="molecule type" value="Genomic_DNA"/>
</dbReference>
<dbReference type="InterPro" id="IPR003394">
    <property type="entry name" value="Porin_opacity"/>
</dbReference>
<feature type="chain" id="PRO_5043891082" evidence="2">
    <location>
        <begin position="22"/>
        <end position="195"/>
    </location>
</feature>
<dbReference type="GO" id="GO:0009279">
    <property type="term" value="C:cell outer membrane"/>
    <property type="evidence" value="ECO:0007669"/>
    <property type="project" value="UniProtKB-ARBA"/>
</dbReference>
<reference evidence="5 7" key="1">
    <citation type="submission" date="2023-03" db="EMBL/GenBank/DDBJ databases">
        <title>Classification of Bisgaard taxon 6 and taxon 10 as Exercitatus varius gen. nov., spec. nov.</title>
        <authorList>
            <person name="Christensen H."/>
        </authorList>
    </citation>
    <scope>NUCLEOTIDE SEQUENCE</scope>
    <source>
        <strain evidence="4 7">23350_01</strain>
        <strain evidence="5">86116</strain>
    </source>
</reference>
<dbReference type="Pfam" id="PF02462">
    <property type="entry name" value="Opacity"/>
    <property type="match status" value="1"/>
</dbReference>
<keyword evidence="2" id="KW-0732">Signal</keyword>
<dbReference type="AlphaFoldDB" id="A0AAW6Q8S6"/>
<organism evidence="5 6">
    <name type="scientific">Exercitatus varius</name>
    <dbReference type="NCBI Taxonomy" id="67857"/>
    <lineage>
        <taxon>Bacteria</taxon>
        <taxon>Pseudomonadati</taxon>
        <taxon>Pseudomonadota</taxon>
        <taxon>Gammaproteobacteria</taxon>
        <taxon>Pasteurellales</taxon>
        <taxon>Pasteurellaceae</taxon>
        <taxon>Exercitatus</taxon>
    </lineage>
</organism>
<feature type="domain" description="Porin opacity type" evidence="3">
    <location>
        <begin position="55"/>
        <end position="195"/>
    </location>
</feature>
<accession>A0AAW6Q8S6</accession>
<evidence type="ECO:0000256" key="1">
    <source>
        <dbReference type="ARBA" id="ARBA00009830"/>
    </source>
</evidence>
<evidence type="ECO:0000259" key="3">
    <source>
        <dbReference type="Pfam" id="PF02462"/>
    </source>
</evidence>
<evidence type="ECO:0000256" key="2">
    <source>
        <dbReference type="SAM" id="SignalP"/>
    </source>
</evidence>
<dbReference type="InterPro" id="IPR011250">
    <property type="entry name" value="OMP/PagP_B-barrel"/>
</dbReference>
<dbReference type="EMBL" id="JARQTW010000008">
    <property type="protein sequence ID" value="MDG2949989.1"/>
    <property type="molecule type" value="Genomic_DNA"/>
</dbReference>
<evidence type="ECO:0000313" key="6">
    <source>
        <dbReference type="Proteomes" id="UP001214976"/>
    </source>
</evidence>